<dbReference type="InterPro" id="IPR037523">
    <property type="entry name" value="VOC_core"/>
</dbReference>
<organism evidence="2 3">
    <name type="scientific">Candidatus Dojkabacteria bacterium</name>
    <dbReference type="NCBI Taxonomy" id="2099670"/>
    <lineage>
        <taxon>Bacteria</taxon>
        <taxon>Candidatus Dojkabacteria</taxon>
    </lineage>
</organism>
<dbReference type="PANTHER" id="PTHR35006">
    <property type="entry name" value="GLYOXALASE FAMILY PROTEIN (AFU_ORTHOLOGUE AFUA_5G14830)"/>
    <property type="match status" value="1"/>
</dbReference>
<dbReference type="PANTHER" id="PTHR35006:SF2">
    <property type="entry name" value="GLYOXALASE FAMILY PROTEIN (AFU_ORTHOLOGUE AFUA_5G14830)"/>
    <property type="match status" value="1"/>
</dbReference>
<evidence type="ECO:0000259" key="1">
    <source>
        <dbReference type="PROSITE" id="PS51819"/>
    </source>
</evidence>
<dbReference type="PROSITE" id="PS51819">
    <property type="entry name" value="VOC"/>
    <property type="match status" value="1"/>
</dbReference>
<sequence length="125" mass="14002">MIDHVTLPVNDLGQSKAFYERAFVPLGYRVSFGKEGSFWAFDIGDGCLFEISQYRGKPPLTPVHIAFRVFDTETIDAFFRAAIEAGGKDNGVPGFRPQYAKGYYACFVYDPDGHNIEAMYNKGNL</sequence>
<evidence type="ECO:0000313" key="2">
    <source>
        <dbReference type="EMBL" id="TXG76917.1"/>
    </source>
</evidence>
<comment type="caution">
    <text evidence="2">The sequence shown here is derived from an EMBL/GenBank/DDBJ whole genome shotgun (WGS) entry which is preliminary data.</text>
</comment>
<reference evidence="2 3" key="1">
    <citation type="submission" date="2018-09" db="EMBL/GenBank/DDBJ databases">
        <title>Metagenome Assembled Genomes from an Advanced Water Purification Facility.</title>
        <authorList>
            <person name="Stamps B.W."/>
            <person name="Spear J.R."/>
        </authorList>
    </citation>
    <scope>NUCLEOTIDE SEQUENCE [LARGE SCALE GENOMIC DNA]</scope>
    <source>
        <strain evidence="2">Bin_63_2</strain>
    </source>
</reference>
<dbReference type="AlphaFoldDB" id="A0A5C7J604"/>
<proteinExistence type="predicted"/>
<evidence type="ECO:0000313" key="3">
    <source>
        <dbReference type="Proteomes" id="UP000321026"/>
    </source>
</evidence>
<dbReference type="InterPro" id="IPR029068">
    <property type="entry name" value="Glyas_Bleomycin-R_OHBP_Dase"/>
</dbReference>
<dbReference type="Gene3D" id="3.10.180.10">
    <property type="entry name" value="2,3-Dihydroxybiphenyl 1,2-Dioxygenase, domain 1"/>
    <property type="match status" value="1"/>
</dbReference>
<gene>
    <name evidence="2" type="ORF">E6Q11_03860</name>
</gene>
<name>A0A5C7J604_9BACT</name>
<dbReference type="SUPFAM" id="SSF54593">
    <property type="entry name" value="Glyoxalase/Bleomycin resistance protein/Dihydroxybiphenyl dioxygenase"/>
    <property type="match status" value="1"/>
</dbReference>
<accession>A0A5C7J604</accession>
<dbReference type="Pfam" id="PF00903">
    <property type="entry name" value="Glyoxalase"/>
    <property type="match status" value="1"/>
</dbReference>
<dbReference type="Proteomes" id="UP000321026">
    <property type="component" value="Unassembled WGS sequence"/>
</dbReference>
<dbReference type="EMBL" id="SSDS01000060">
    <property type="protein sequence ID" value="TXG76917.1"/>
    <property type="molecule type" value="Genomic_DNA"/>
</dbReference>
<dbReference type="CDD" id="cd07262">
    <property type="entry name" value="VOC_like"/>
    <property type="match status" value="1"/>
</dbReference>
<dbReference type="InterPro" id="IPR004360">
    <property type="entry name" value="Glyas_Fos-R_dOase_dom"/>
</dbReference>
<feature type="domain" description="VOC" evidence="1">
    <location>
        <begin position="1"/>
        <end position="121"/>
    </location>
</feature>
<protein>
    <submittedName>
        <fullName evidence="2">VOC family protein</fullName>
    </submittedName>
</protein>